<accession>A0AAV7TPE6</accession>
<dbReference type="AlphaFoldDB" id="A0AAV7TPE6"/>
<name>A0AAV7TPE6_PLEWA</name>
<proteinExistence type="predicted"/>
<gene>
    <name evidence="2" type="ORF">NDU88_002890</name>
</gene>
<organism evidence="2 3">
    <name type="scientific">Pleurodeles waltl</name>
    <name type="common">Iberian ribbed newt</name>
    <dbReference type="NCBI Taxonomy" id="8319"/>
    <lineage>
        <taxon>Eukaryota</taxon>
        <taxon>Metazoa</taxon>
        <taxon>Chordata</taxon>
        <taxon>Craniata</taxon>
        <taxon>Vertebrata</taxon>
        <taxon>Euteleostomi</taxon>
        <taxon>Amphibia</taxon>
        <taxon>Batrachia</taxon>
        <taxon>Caudata</taxon>
        <taxon>Salamandroidea</taxon>
        <taxon>Salamandridae</taxon>
        <taxon>Pleurodelinae</taxon>
        <taxon>Pleurodeles</taxon>
    </lineage>
</organism>
<evidence type="ECO:0000313" key="3">
    <source>
        <dbReference type="Proteomes" id="UP001066276"/>
    </source>
</evidence>
<comment type="caution">
    <text evidence="2">The sequence shown here is derived from an EMBL/GenBank/DDBJ whole genome shotgun (WGS) entry which is preliminary data.</text>
</comment>
<evidence type="ECO:0000313" key="2">
    <source>
        <dbReference type="EMBL" id="KAJ1177638.1"/>
    </source>
</evidence>
<dbReference type="EMBL" id="JANPWB010000006">
    <property type="protein sequence ID" value="KAJ1177638.1"/>
    <property type="molecule type" value="Genomic_DNA"/>
</dbReference>
<feature type="region of interest" description="Disordered" evidence="1">
    <location>
        <begin position="174"/>
        <end position="195"/>
    </location>
</feature>
<sequence length="195" mass="21208">MCPSPASGQTLTLPTSVGPAIDIDPVLIPDDPESDRRRSMQILFSIVSPGPKADPKSSFYESVYGDSVEGSLDPFEYQLDLDIDWVQDLGDASRQDTSPDAGMLSLHTVATEEGASYSMVVRKTAEVLDLELSSVQDRTNLLTEVLQPGSSRSEPLLPFIEHLTDVLLGTWPKPSTGAPVNRADRPKFPDPTFYA</sequence>
<evidence type="ECO:0000256" key="1">
    <source>
        <dbReference type="SAM" id="MobiDB-lite"/>
    </source>
</evidence>
<reference evidence="2" key="1">
    <citation type="journal article" date="2022" name="bioRxiv">
        <title>Sequencing and chromosome-scale assembly of the giantPleurodeles waltlgenome.</title>
        <authorList>
            <person name="Brown T."/>
            <person name="Elewa A."/>
            <person name="Iarovenko S."/>
            <person name="Subramanian E."/>
            <person name="Araus A.J."/>
            <person name="Petzold A."/>
            <person name="Susuki M."/>
            <person name="Suzuki K.-i.T."/>
            <person name="Hayashi T."/>
            <person name="Toyoda A."/>
            <person name="Oliveira C."/>
            <person name="Osipova E."/>
            <person name="Leigh N.D."/>
            <person name="Simon A."/>
            <person name="Yun M.H."/>
        </authorList>
    </citation>
    <scope>NUCLEOTIDE SEQUENCE</scope>
    <source>
        <strain evidence="2">20211129_DDA</strain>
        <tissue evidence="2">Liver</tissue>
    </source>
</reference>
<keyword evidence="3" id="KW-1185">Reference proteome</keyword>
<dbReference type="Proteomes" id="UP001066276">
    <property type="component" value="Chromosome 3_2"/>
</dbReference>
<protein>
    <submittedName>
        <fullName evidence="2">Uncharacterized protein</fullName>
    </submittedName>
</protein>